<reference evidence="7" key="1">
    <citation type="submission" date="2015-04" db="EMBL/GenBank/DDBJ databases">
        <authorList>
            <person name="Syromyatnikov M.Y."/>
            <person name="Popov V.N."/>
        </authorList>
    </citation>
    <scope>NUCLEOTIDE SEQUENCE [LARGE SCALE GENOMIC DNA]</scope>
</reference>
<dbReference type="EMBL" id="CVRI01000045">
    <property type="protein sequence ID" value="CRK97029.1"/>
    <property type="molecule type" value="Genomic_DNA"/>
</dbReference>
<organism evidence="7 8">
    <name type="scientific">Clunio marinus</name>
    <dbReference type="NCBI Taxonomy" id="568069"/>
    <lineage>
        <taxon>Eukaryota</taxon>
        <taxon>Metazoa</taxon>
        <taxon>Ecdysozoa</taxon>
        <taxon>Arthropoda</taxon>
        <taxon>Hexapoda</taxon>
        <taxon>Insecta</taxon>
        <taxon>Pterygota</taxon>
        <taxon>Neoptera</taxon>
        <taxon>Endopterygota</taxon>
        <taxon>Diptera</taxon>
        <taxon>Nematocera</taxon>
        <taxon>Chironomoidea</taxon>
        <taxon>Chironomidae</taxon>
        <taxon>Clunio</taxon>
    </lineage>
</organism>
<evidence type="ECO:0000256" key="6">
    <source>
        <dbReference type="ARBA" id="ARBA00023242"/>
    </source>
</evidence>
<evidence type="ECO:0000313" key="8">
    <source>
        <dbReference type="Proteomes" id="UP000183832"/>
    </source>
</evidence>
<evidence type="ECO:0000256" key="4">
    <source>
        <dbReference type="ARBA" id="ARBA00022490"/>
    </source>
</evidence>
<name>A0A1J1I9T0_9DIPT</name>
<dbReference type="STRING" id="568069.A0A1J1I9T0"/>
<protein>
    <recommendedName>
        <fullName evidence="3">Armadillo repeat-containing protein 8</fullName>
    </recommendedName>
</protein>
<dbReference type="GO" id="GO:0005634">
    <property type="term" value="C:nucleus"/>
    <property type="evidence" value="ECO:0007669"/>
    <property type="project" value="UniProtKB-SubCell"/>
</dbReference>
<gene>
    <name evidence="7" type="ORF">CLUMA_CG010307</name>
</gene>
<keyword evidence="4" id="KW-0963">Cytoplasm</keyword>
<keyword evidence="6" id="KW-0539">Nucleus</keyword>
<dbReference type="SMART" id="SM00185">
    <property type="entry name" value="ARM"/>
    <property type="match status" value="7"/>
</dbReference>
<evidence type="ECO:0000256" key="1">
    <source>
        <dbReference type="ARBA" id="ARBA00004123"/>
    </source>
</evidence>
<dbReference type="GO" id="GO:0034657">
    <property type="term" value="C:GID complex"/>
    <property type="evidence" value="ECO:0007669"/>
    <property type="project" value="TreeGrafter"/>
</dbReference>
<dbReference type="InterPro" id="IPR011989">
    <property type="entry name" value="ARM-like"/>
</dbReference>
<dbReference type="OrthoDB" id="5559898at2759"/>
<dbReference type="SUPFAM" id="SSF48371">
    <property type="entry name" value="ARM repeat"/>
    <property type="match status" value="2"/>
</dbReference>
<evidence type="ECO:0000256" key="3">
    <source>
        <dbReference type="ARBA" id="ARBA00013746"/>
    </source>
</evidence>
<keyword evidence="8" id="KW-1185">Reference proteome</keyword>
<feature type="non-terminal residue" evidence="7">
    <location>
        <position position="572"/>
    </location>
</feature>
<sequence>MAMEVSCLTEVESFRSYLDNLFSENDIECYEATNKIKNLIIGSNKQKRFIIEQGFVPRLIALVQNESKPLNLRLNVAIIIGSLSKGTESNVQDLDKFGTSTLLLNLALCPNTNPKMIEICLSVIKTSMQYPSKIRNSFFQHFEDINTLSRLIKLASPDTSINCQQFVVSILLSFCGLSQGNVLSASMNLCQAGGIPFLAPLKSNDSQIVYKTLPCLARLCAPEFDESIRAEAAESLAYLAEIDSELQKLAAISNHLISNLTNLLHCSNQSSKEAALKCFASLAANDETIRKRIIDMRGLIDIVLDALKEVGSVRVAGVRCLHSLSRSVQLLRTTFQDHKIWKPLMNLIHDKPSPELMTVVSSTICNLLLEFSPAKESLLDSGAISILCELTKSPNAALRLNGAWALMNMAFQAEQHVKTEIINALGTDRIFQLLSDSDTRVIMKTLGLLRNLLSSTVHIESIMASHASEILNAVMMVLDSPQHSSEIKEQALCIVGNLAAGAHELIMADEKILLKLKDYLIVDDHKLQTGALFAIKNLMHKSSQHDKLKEVGIIMKLNELLESNSTDIQFDE</sequence>
<evidence type="ECO:0000313" key="7">
    <source>
        <dbReference type="EMBL" id="CRK97029.1"/>
    </source>
</evidence>
<dbReference type="InterPro" id="IPR016024">
    <property type="entry name" value="ARM-type_fold"/>
</dbReference>
<dbReference type="PANTHER" id="PTHR15651:SF7">
    <property type="entry name" value="ARMADILLO REPEAT-CONTAINING PROTEIN 8"/>
    <property type="match status" value="1"/>
</dbReference>
<dbReference type="GO" id="GO:0005737">
    <property type="term" value="C:cytoplasm"/>
    <property type="evidence" value="ECO:0007669"/>
    <property type="project" value="UniProtKB-SubCell"/>
</dbReference>
<dbReference type="Proteomes" id="UP000183832">
    <property type="component" value="Unassembled WGS sequence"/>
</dbReference>
<dbReference type="InterPro" id="IPR000225">
    <property type="entry name" value="Armadillo"/>
</dbReference>
<dbReference type="GO" id="GO:0043161">
    <property type="term" value="P:proteasome-mediated ubiquitin-dependent protein catabolic process"/>
    <property type="evidence" value="ECO:0007669"/>
    <property type="project" value="TreeGrafter"/>
</dbReference>
<accession>A0A1J1I9T0</accession>
<dbReference type="AlphaFoldDB" id="A0A1J1I9T0"/>
<evidence type="ECO:0000256" key="5">
    <source>
        <dbReference type="ARBA" id="ARBA00022737"/>
    </source>
</evidence>
<comment type="subcellular location">
    <subcellularLocation>
        <location evidence="2">Cytoplasm</location>
    </subcellularLocation>
    <subcellularLocation>
        <location evidence="1">Nucleus</location>
    </subcellularLocation>
</comment>
<dbReference type="PANTHER" id="PTHR15651">
    <property type="entry name" value="ARMADILLO REPEAT-CONTAINING PROTEIN 8"/>
    <property type="match status" value="1"/>
</dbReference>
<keyword evidence="5" id="KW-0677">Repeat</keyword>
<dbReference type="InterPro" id="IPR038739">
    <property type="entry name" value="ARMC8/Vid28"/>
</dbReference>
<proteinExistence type="predicted"/>
<evidence type="ECO:0000256" key="2">
    <source>
        <dbReference type="ARBA" id="ARBA00004496"/>
    </source>
</evidence>
<dbReference type="Gene3D" id="1.25.10.10">
    <property type="entry name" value="Leucine-rich Repeat Variant"/>
    <property type="match status" value="2"/>
</dbReference>